<feature type="region of interest" description="Disordered" evidence="1">
    <location>
        <begin position="1"/>
        <end position="50"/>
    </location>
</feature>
<reference evidence="2" key="1">
    <citation type="journal article" date="2020" name="Stud. Mycol.">
        <title>101 Dothideomycetes genomes: a test case for predicting lifestyles and emergence of pathogens.</title>
        <authorList>
            <person name="Haridas S."/>
            <person name="Albert R."/>
            <person name="Binder M."/>
            <person name="Bloem J."/>
            <person name="Labutti K."/>
            <person name="Salamov A."/>
            <person name="Andreopoulos B."/>
            <person name="Baker S."/>
            <person name="Barry K."/>
            <person name="Bills G."/>
            <person name="Bluhm B."/>
            <person name="Cannon C."/>
            <person name="Castanera R."/>
            <person name="Culley D."/>
            <person name="Daum C."/>
            <person name="Ezra D."/>
            <person name="Gonzalez J."/>
            <person name="Henrissat B."/>
            <person name="Kuo A."/>
            <person name="Liang C."/>
            <person name="Lipzen A."/>
            <person name="Lutzoni F."/>
            <person name="Magnuson J."/>
            <person name="Mondo S."/>
            <person name="Nolan M."/>
            <person name="Ohm R."/>
            <person name="Pangilinan J."/>
            <person name="Park H.-J."/>
            <person name="Ramirez L."/>
            <person name="Alfaro M."/>
            <person name="Sun H."/>
            <person name="Tritt A."/>
            <person name="Yoshinaga Y."/>
            <person name="Zwiers L.-H."/>
            <person name="Turgeon B."/>
            <person name="Goodwin S."/>
            <person name="Spatafora J."/>
            <person name="Crous P."/>
            <person name="Grigoriev I."/>
        </authorList>
    </citation>
    <scope>NUCLEOTIDE SEQUENCE</scope>
    <source>
        <strain evidence="2">CBS 269.34</strain>
    </source>
</reference>
<protein>
    <submittedName>
        <fullName evidence="2">Uncharacterized protein</fullName>
    </submittedName>
</protein>
<sequence length="178" mass="19345">MPTLSRPHLQSISREIHTTRHTSLRPHASSRTKIGRRCPLSPSCPGHAQVETHRPATIGRQSLAAHCRPSPNCNRHSPLAGRSLERRQPNPAPPPEPLQTAAACATLANRQWRILRKRGGKCGEAVVSSLGREEPQLGASVTATSLPKSLSHRAQSRETCHVASAFCGMRRGCLRSLS</sequence>
<evidence type="ECO:0000256" key="1">
    <source>
        <dbReference type="SAM" id="MobiDB-lite"/>
    </source>
</evidence>
<name>A0A6A6QFU0_9PEZI</name>
<dbReference type="Proteomes" id="UP000799750">
    <property type="component" value="Unassembled WGS sequence"/>
</dbReference>
<proteinExistence type="predicted"/>
<feature type="region of interest" description="Disordered" evidence="1">
    <location>
        <begin position="65"/>
        <end position="98"/>
    </location>
</feature>
<gene>
    <name evidence="2" type="ORF">BU16DRAFT_530853</name>
</gene>
<organism evidence="2 3">
    <name type="scientific">Lophium mytilinum</name>
    <dbReference type="NCBI Taxonomy" id="390894"/>
    <lineage>
        <taxon>Eukaryota</taxon>
        <taxon>Fungi</taxon>
        <taxon>Dikarya</taxon>
        <taxon>Ascomycota</taxon>
        <taxon>Pezizomycotina</taxon>
        <taxon>Dothideomycetes</taxon>
        <taxon>Pleosporomycetidae</taxon>
        <taxon>Mytilinidiales</taxon>
        <taxon>Mytilinidiaceae</taxon>
        <taxon>Lophium</taxon>
    </lineage>
</organism>
<dbReference type="EMBL" id="MU004197">
    <property type="protein sequence ID" value="KAF2490357.1"/>
    <property type="molecule type" value="Genomic_DNA"/>
</dbReference>
<keyword evidence="3" id="KW-1185">Reference proteome</keyword>
<accession>A0A6A6QFU0</accession>
<evidence type="ECO:0000313" key="2">
    <source>
        <dbReference type="EMBL" id="KAF2490357.1"/>
    </source>
</evidence>
<feature type="compositionally biased region" description="Basic residues" evidence="1">
    <location>
        <begin position="19"/>
        <end position="36"/>
    </location>
</feature>
<dbReference type="AlphaFoldDB" id="A0A6A6QFU0"/>
<evidence type="ECO:0000313" key="3">
    <source>
        <dbReference type="Proteomes" id="UP000799750"/>
    </source>
</evidence>